<accession>A0AAW9L1Y6</accession>
<reference evidence="1 2" key="1">
    <citation type="submission" date="2023-06" db="EMBL/GenBank/DDBJ databases">
        <title>Actinomyces orist ORNL 0101 HMT-893 genome.</title>
        <authorList>
            <person name="Johnston C.D."/>
            <person name="Chen T."/>
            <person name="Dewhirst F.E."/>
        </authorList>
    </citation>
    <scope>NUCLEOTIDE SEQUENCE [LARGE SCALE GENOMIC DNA]</scope>
    <source>
        <strain evidence="1 2">ORNL 0101</strain>
    </source>
</reference>
<dbReference type="Proteomes" id="UP001289581">
    <property type="component" value="Unassembled WGS sequence"/>
</dbReference>
<protein>
    <submittedName>
        <fullName evidence="1">Uncharacterized protein</fullName>
    </submittedName>
</protein>
<gene>
    <name evidence="1" type="ORF">QU665_08495</name>
</gene>
<comment type="caution">
    <text evidence="1">The sequence shown here is derived from an EMBL/GenBank/DDBJ whole genome shotgun (WGS) entry which is preliminary data.</text>
</comment>
<evidence type="ECO:0000313" key="1">
    <source>
        <dbReference type="EMBL" id="MEA1305101.1"/>
    </source>
</evidence>
<keyword evidence="2" id="KW-1185">Reference proteome</keyword>
<proteinExistence type="predicted"/>
<dbReference type="AlphaFoldDB" id="A0AAW9L1Y6"/>
<evidence type="ECO:0000313" key="2">
    <source>
        <dbReference type="Proteomes" id="UP001289581"/>
    </source>
</evidence>
<name>A0AAW9L1Y6_9ACTO</name>
<dbReference type="EMBL" id="JAXBCZ010000001">
    <property type="protein sequence ID" value="MEA1305101.1"/>
    <property type="molecule type" value="Genomic_DNA"/>
</dbReference>
<organism evidence="1 2">
    <name type="scientific">Actinomyces oris</name>
    <dbReference type="NCBI Taxonomy" id="544580"/>
    <lineage>
        <taxon>Bacteria</taxon>
        <taxon>Bacillati</taxon>
        <taxon>Actinomycetota</taxon>
        <taxon>Actinomycetes</taxon>
        <taxon>Actinomycetales</taxon>
        <taxon>Actinomycetaceae</taxon>
        <taxon>Actinomyces</taxon>
    </lineage>
</organism>
<dbReference type="RefSeq" id="WP_322912522.1">
    <property type="nucleotide sequence ID" value="NZ_JAXBCZ010000001.1"/>
</dbReference>
<sequence length="180" mass="19861">MLREFTLCESVPSDALITSLDLNVRSFSVSHFSDVDGRSDSYDPFFNCIIEGLSSNESVILEITFNNVNKVSAGDVGPKPVNFDGIAANWPKAKPIDLAGHDGEGWSIFVEQSNSVFVFWRYRSGGIMKVQLRYSGHLATDVDLNKLKDVILNFVDVVPAVTEGPLRKYTKVTNSGTETH</sequence>